<reference evidence="2 3" key="1">
    <citation type="submission" date="2015-07" db="EMBL/GenBank/DDBJ databases">
        <title>The genome of Melipona quadrifasciata.</title>
        <authorList>
            <person name="Pan H."/>
            <person name="Kapheim K."/>
        </authorList>
    </citation>
    <scope>NUCLEOTIDE SEQUENCE [LARGE SCALE GENOMIC DNA]</scope>
    <source>
        <strain evidence="2">0111107301</strain>
        <tissue evidence="2">Whole body</tissue>
    </source>
</reference>
<sequence>MASYKSIPSVCERTERLSDRSSVCSRLECVVNALCRGLSHASTSLARLVLDMNLSGEQVSRVCDALRGCVQVQALHLPHLGCGCEGLASVAELLKERPLLALNLAGSWGAKNEDPSSSGISMGSQSISTLFSANSLFTGEQFHVAISTLAIEPALKFQRGEERIFDRKSSLRESTPSEDSASVSKAAFVGSFLERVSETIRDSARTPLRKHIRKGVCQAALYALVSGANRSQQPSKIPGSGSGSGSSGCASSTLGTLPLNRCYSSLPRGALAAYGSLTRPATLPRLPLGLGLGPAPATGNGPLPQNDRDRDSNGSSKRNSDSVLCHRLPLLHPLPTCDVTSHQGTGFHEIFNAISPYFFPSCPLAAIYFVPAAIKGSPLGFAQPEPNCKLRSLNVSKCLLGGLDAGCLGETIRRARNLDALRAAGASRPADVMPLVLALTEAPCLQLLDLASPRLALDDHPSRLLCHALARNTTLKLLSLEGWTFRIETYEYNEIEEKREEYPRGDLRHSVDINPLSHDMDYDGFDLTKRNFHSDFIYLSSLTSRVERPEGCESESLAVFSELLRYTSVRELSLCNARLHLAVHEGPLSRLGRRDDAGAELLRAAPPPACPAIVFLRLAGFQVTVNDRLALRGPLLLPFLAGFTALSELDLSLDKSTIGGSSGSLLFIDDKILQQFFACLSSHFRNLQSLRINFWRVTLEDSEKTMRQIAKYLKLCNLSFLKANGLIVTDSAKKVQMEHVFVQTILTHLQYLTWLCLDGVDLTESQASSIGKCVRDRFPGTSLEISAKDVHVKSVKALVAAIEEGGRAEVVYTGGSNCRLKITKIQKNSKSKKNYLQLSAYDYGHRLCANMTFFCSLPCAQLTMMIESVIVLQINAVAKATLKHFYRLVLAL</sequence>
<dbReference type="STRING" id="166423.A0A0M8ZTX7"/>
<feature type="region of interest" description="Disordered" evidence="1">
    <location>
        <begin position="288"/>
        <end position="321"/>
    </location>
</feature>
<keyword evidence="3" id="KW-1185">Reference proteome</keyword>
<protein>
    <submittedName>
        <fullName evidence="2">Uncharacterized protein</fullName>
    </submittedName>
</protein>
<accession>A0A0M8ZTX7</accession>
<dbReference type="InterPro" id="IPR032675">
    <property type="entry name" value="LRR_dom_sf"/>
</dbReference>
<gene>
    <name evidence="2" type="ORF">WN51_03616</name>
</gene>
<name>A0A0M8ZTX7_9HYME</name>
<evidence type="ECO:0000256" key="1">
    <source>
        <dbReference type="SAM" id="MobiDB-lite"/>
    </source>
</evidence>
<feature type="region of interest" description="Disordered" evidence="1">
    <location>
        <begin position="230"/>
        <end position="250"/>
    </location>
</feature>
<evidence type="ECO:0000313" key="3">
    <source>
        <dbReference type="Proteomes" id="UP000053105"/>
    </source>
</evidence>
<dbReference type="Gene3D" id="3.80.10.10">
    <property type="entry name" value="Ribonuclease Inhibitor"/>
    <property type="match status" value="2"/>
</dbReference>
<dbReference type="SUPFAM" id="SSF52047">
    <property type="entry name" value="RNI-like"/>
    <property type="match status" value="1"/>
</dbReference>
<feature type="compositionally biased region" description="Low complexity" evidence="1">
    <location>
        <begin position="288"/>
        <end position="304"/>
    </location>
</feature>
<dbReference type="EMBL" id="KQ435848">
    <property type="protein sequence ID" value="KOX71075.1"/>
    <property type="molecule type" value="Genomic_DNA"/>
</dbReference>
<organism evidence="2 3">
    <name type="scientific">Melipona quadrifasciata</name>
    <dbReference type="NCBI Taxonomy" id="166423"/>
    <lineage>
        <taxon>Eukaryota</taxon>
        <taxon>Metazoa</taxon>
        <taxon>Ecdysozoa</taxon>
        <taxon>Arthropoda</taxon>
        <taxon>Hexapoda</taxon>
        <taxon>Insecta</taxon>
        <taxon>Pterygota</taxon>
        <taxon>Neoptera</taxon>
        <taxon>Endopterygota</taxon>
        <taxon>Hymenoptera</taxon>
        <taxon>Apocrita</taxon>
        <taxon>Aculeata</taxon>
        <taxon>Apoidea</taxon>
        <taxon>Anthophila</taxon>
        <taxon>Apidae</taxon>
        <taxon>Melipona</taxon>
    </lineage>
</organism>
<proteinExistence type="predicted"/>
<dbReference type="AlphaFoldDB" id="A0A0M8ZTX7"/>
<dbReference type="OrthoDB" id="120976at2759"/>
<evidence type="ECO:0000313" key="2">
    <source>
        <dbReference type="EMBL" id="KOX71075.1"/>
    </source>
</evidence>
<dbReference type="Proteomes" id="UP000053105">
    <property type="component" value="Unassembled WGS sequence"/>
</dbReference>